<protein>
    <submittedName>
        <fullName evidence="1">Uncharacterized protein</fullName>
    </submittedName>
</protein>
<organism evidence="1 2">
    <name type="scientific">Gymnopus androsaceus JB14</name>
    <dbReference type="NCBI Taxonomy" id="1447944"/>
    <lineage>
        <taxon>Eukaryota</taxon>
        <taxon>Fungi</taxon>
        <taxon>Dikarya</taxon>
        <taxon>Basidiomycota</taxon>
        <taxon>Agaricomycotina</taxon>
        <taxon>Agaricomycetes</taxon>
        <taxon>Agaricomycetidae</taxon>
        <taxon>Agaricales</taxon>
        <taxon>Marasmiineae</taxon>
        <taxon>Omphalotaceae</taxon>
        <taxon>Gymnopus</taxon>
    </lineage>
</organism>
<evidence type="ECO:0000313" key="2">
    <source>
        <dbReference type="Proteomes" id="UP000799118"/>
    </source>
</evidence>
<gene>
    <name evidence="1" type="ORF">BT96DRAFT_616685</name>
</gene>
<name>A0A6A4HSE6_9AGAR</name>
<dbReference type="AlphaFoldDB" id="A0A6A4HSE6"/>
<accession>A0A6A4HSE6</accession>
<reference evidence="1" key="1">
    <citation type="journal article" date="2019" name="Environ. Microbiol.">
        <title>Fungal ecological strategies reflected in gene transcription - a case study of two litter decomposers.</title>
        <authorList>
            <person name="Barbi F."/>
            <person name="Kohler A."/>
            <person name="Barry K."/>
            <person name="Baskaran P."/>
            <person name="Daum C."/>
            <person name="Fauchery L."/>
            <person name="Ihrmark K."/>
            <person name="Kuo A."/>
            <person name="LaButti K."/>
            <person name="Lipzen A."/>
            <person name="Morin E."/>
            <person name="Grigoriev I.V."/>
            <person name="Henrissat B."/>
            <person name="Lindahl B."/>
            <person name="Martin F."/>
        </authorList>
    </citation>
    <scope>NUCLEOTIDE SEQUENCE</scope>
    <source>
        <strain evidence="1">JB14</strain>
    </source>
</reference>
<sequence>MGLLQTWLYIHWYPKDHWGIKLTVAAVLITETVQSTSFFASTYQALIDDFGNSPALVVITWYSHLWLQYIYD</sequence>
<keyword evidence="2" id="KW-1185">Reference proteome</keyword>
<dbReference type="Proteomes" id="UP000799118">
    <property type="component" value="Unassembled WGS sequence"/>
</dbReference>
<proteinExistence type="predicted"/>
<evidence type="ECO:0000313" key="1">
    <source>
        <dbReference type="EMBL" id="KAE9401056.1"/>
    </source>
</evidence>
<dbReference type="EMBL" id="ML769450">
    <property type="protein sequence ID" value="KAE9401056.1"/>
    <property type="molecule type" value="Genomic_DNA"/>
</dbReference>
<dbReference type="OrthoDB" id="3053610at2759"/>